<dbReference type="AlphaFoldDB" id="A0A644WAZ5"/>
<gene>
    <name evidence="1" type="ORF">SDC9_45953</name>
</gene>
<name>A0A644WAZ5_9ZZZZ</name>
<organism evidence="1">
    <name type="scientific">bioreactor metagenome</name>
    <dbReference type="NCBI Taxonomy" id="1076179"/>
    <lineage>
        <taxon>unclassified sequences</taxon>
        <taxon>metagenomes</taxon>
        <taxon>ecological metagenomes</taxon>
    </lineage>
</organism>
<evidence type="ECO:0000313" key="1">
    <source>
        <dbReference type="EMBL" id="MPL99732.1"/>
    </source>
</evidence>
<comment type="caution">
    <text evidence="1">The sequence shown here is derived from an EMBL/GenBank/DDBJ whole genome shotgun (WGS) entry which is preliminary data.</text>
</comment>
<sequence>MLWYMRIGICVPPFCPSGFELAEPVNRSRTPAREKEAARYINVPRRLLGSIFRIVIALFRRSRLPGMMPDRLS</sequence>
<accession>A0A644WAZ5</accession>
<protein>
    <submittedName>
        <fullName evidence="1">Uncharacterized protein</fullName>
    </submittedName>
</protein>
<proteinExistence type="predicted"/>
<reference evidence="1" key="1">
    <citation type="submission" date="2019-08" db="EMBL/GenBank/DDBJ databases">
        <authorList>
            <person name="Kucharzyk K."/>
            <person name="Murdoch R.W."/>
            <person name="Higgins S."/>
            <person name="Loffler F."/>
        </authorList>
    </citation>
    <scope>NUCLEOTIDE SEQUENCE</scope>
</reference>
<dbReference type="EMBL" id="VSSQ01000685">
    <property type="protein sequence ID" value="MPL99732.1"/>
    <property type="molecule type" value="Genomic_DNA"/>
</dbReference>